<keyword evidence="10" id="KW-1185">Reference proteome</keyword>
<dbReference type="PANTHER" id="PTHR48090:SF1">
    <property type="entry name" value="PROPHAGE BACTOPRENOL GLUCOSYL TRANSFERASE HOMOLOG"/>
    <property type="match status" value="1"/>
</dbReference>
<feature type="transmembrane region" description="Helical" evidence="7">
    <location>
        <begin position="273"/>
        <end position="293"/>
    </location>
</feature>
<keyword evidence="3" id="KW-0808">Transferase</keyword>
<dbReference type="InterPro" id="IPR050256">
    <property type="entry name" value="Glycosyltransferase_2"/>
</dbReference>
<dbReference type="AlphaFoldDB" id="A0A0D4CKU9"/>
<keyword evidence="4 7" id="KW-0812">Transmembrane</keyword>
<dbReference type="Proteomes" id="UP000003645">
    <property type="component" value="Chromosome"/>
</dbReference>
<name>A0A0D4CKU9_LIMMU</name>
<dbReference type="Gene3D" id="3.90.550.10">
    <property type="entry name" value="Spore Coat Polysaccharide Biosynthesis Protein SpsA, Chain A"/>
    <property type="match status" value="1"/>
</dbReference>
<proteinExistence type="predicted"/>
<evidence type="ECO:0000256" key="5">
    <source>
        <dbReference type="ARBA" id="ARBA00022989"/>
    </source>
</evidence>
<reference evidence="9 10" key="1">
    <citation type="journal article" date="2012" name="J. Bacteriol.">
        <title>Genome sequence of Lactobacillus mucosae LM1, isolated from piglet feces.</title>
        <authorList>
            <person name="Lee J.H."/>
            <person name="Valeriano V.D."/>
            <person name="Shin Y.R."/>
            <person name="Chae J.P."/>
            <person name="Kim G.B."/>
            <person name="Ham J.S."/>
            <person name="Chun J."/>
            <person name="Kang D.K."/>
        </authorList>
    </citation>
    <scope>NUCLEOTIDE SEQUENCE [LARGE SCALE GENOMIC DNA]</scope>
    <source>
        <strain evidence="9 10">LM1</strain>
    </source>
</reference>
<dbReference type="GO" id="GO:0016757">
    <property type="term" value="F:glycosyltransferase activity"/>
    <property type="evidence" value="ECO:0007669"/>
    <property type="project" value="UniProtKB-KW"/>
</dbReference>
<dbReference type="HOGENOM" id="CLU_033536_0_1_9"/>
<dbReference type="Pfam" id="PF00535">
    <property type="entry name" value="Glycos_transf_2"/>
    <property type="match status" value="1"/>
</dbReference>
<evidence type="ECO:0000256" key="2">
    <source>
        <dbReference type="ARBA" id="ARBA00022676"/>
    </source>
</evidence>
<accession>A0A0D4CKU9</accession>
<protein>
    <submittedName>
        <fullName evidence="9">Ribonuclease III</fullName>
    </submittedName>
</protein>
<feature type="transmembrane region" description="Helical" evidence="7">
    <location>
        <begin position="236"/>
        <end position="261"/>
    </location>
</feature>
<evidence type="ECO:0000259" key="8">
    <source>
        <dbReference type="Pfam" id="PF00535"/>
    </source>
</evidence>
<evidence type="ECO:0000256" key="4">
    <source>
        <dbReference type="ARBA" id="ARBA00022692"/>
    </source>
</evidence>
<sequence length="313" mass="35313">MTKLMIIVPAYNEQEVLKSSIERLWQIESELKQSQQITMDSGILIVDDGSVDQTWPIIEQLHQKQPAISGLRFSRNFGHQAALLAGLTTAVWDADVMITIDADLQDDPEKIPAMIEQYQAGCEIVYGVRSDRQTDSWFKRNTAALFYSLMHKMGVIMIPDSADFRLLSNRAVHALLKYSERGLFLRGLVPQLGFQTGRVEYRRTPRLAGKTKYSLKKMVGLALNGITSLTSIPLRLIFWLGMLACMLAIGMGIFTLTVHLLGKTMRGWSSLMLSLWFIGGVQLMSIGVIGEYLSKVLVEVKHRPRFIVDQHLK</sequence>
<keyword evidence="2" id="KW-0328">Glycosyltransferase</keyword>
<keyword evidence="5 7" id="KW-1133">Transmembrane helix</keyword>
<dbReference type="SUPFAM" id="SSF53448">
    <property type="entry name" value="Nucleotide-diphospho-sugar transferases"/>
    <property type="match status" value="1"/>
</dbReference>
<evidence type="ECO:0000256" key="3">
    <source>
        <dbReference type="ARBA" id="ARBA00022679"/>
    </source>
</evidence>
<dbReference type="OrthoDB" id="9807778at2"/>
<evidence type="ECO:0000256" key="1">
    <source>
        <dbReference type="ARBA" id="ARBA00004141"/>
    </source>
</evidence>
<dbReference type="PANTHER" id="PTHR48090">
    <property type="entry name" value="UNDECAPRENYL-PHOSPHATE 4-DEOXY-4-FORMAMIDO-L-ARABINOSE TRANSFERASE-RELATED"/>
    <property type="match status" value="1"/>
</dbReference>
<dbReference type="InterPro" id="IPR001173">
    <property type="entry name" value="Glyco_trans_2-like"/>
</dbReference>
<comment type="subcellular location">
    <subcellularLocation>
        <location evidence="1">Membrane</location>
        <topology evidence="1">Multi-pass membrane protein</topology>
    </subcellularLocation>
</comment>
<dbReference type="CDD" id="cd04187">
    <property type="entry name" value="DPM1_like_bac"/>
    <property type="match status" value="1"/>
</dbReference>
<keyword evidence="6 7" id="KW-0472">Membrane</keyword>
<dbReference type="KEGG" id="lmu:LBLM1_05405"/>
<organism evidence="9 10">
    <name type="scientific">Limosilactobacillus mucosae LM1</name>
    <dbReference type="NCBI Taxonomy" id="1130798"/>
    <lineage>
        <taxon>Bacteria</taxon>
        <taxon>Bacillati</taxon>
        <taxon>Bacillota</taxon>
        <taxon>Bacilli</taxon>
        <taxon>Lactobacillales</taxon>
        <taxon>Lactobacillaceae</taxon>
        <taxon>Limosilactobacillus</taxon>
    </lineage>
</organism>
<dbReference type="RefSeq" id="WP_039946263.1">
    <property type="nucleotide sequence ID" value="NZ_CP011013.1"/>
</dbReference>
<dbReference type="GO" id="GO:0005886">
    <property type="term" value="C:plasma membrane"/>
    <property type="evidence" value="ECO:0007669"/>
    <property type="project" value="TreeGrafter"/>
</dbReference>
<evidence type="ECO:0000313" key="9">
    <source>
        <dbReference type="EMBL" id="AJT50530.1"/>
    </source>
</evidence>
<dbReference type="EMBL" id="CP011013">
    <property type="protein sequence ID" value="AJT50530.1"/>
    <property type="molecule type" value="Genomic_DNA"/>
</dbReference>
<feature type="domain" description="Glycosyltransferase 2-like" evidence="8">
    <location>
        <begin position="6"/>
        <end position="144"/>
    </location>
</feature>
<gene>
    <name evidence="9" type="ORF">LBLM1_05405</name>
</gene>
<evidence type="ECO:0000256" key="6">
    <source>
        <dbReference type="ARBA" id="ARBA00023136"/>
    </source>
</evidence>
<dbReference type="InterPro" id="IPR029044">
    <property type="entry name" value="Nucleotide-diphossugar_trans"/>
</dbReference>
<evidence type="ECO:0000313" key="10">
    <source>
        <dbReference type="Proteomes" id="UP000003645"/>
    </source>
</evidence>
<evidence type="ECO:0000256" key="7">
    <source>
        <dbReference type="SAM" id="Phobius"/>
    </source>
</evidence>